<feature type="compositionally biased region" description="Pro residues" evidence="1">
    <location>
        <begin position="844"/>
        <end position="860"/>
    </location>
</feature>
<reference evidence="4 5" key="1">
    <citation type="journal article" date="2009" name="Science">
        <title>Green evolution and dynamic adaptations revealed by genomes of the marine picoeukaryotes Micromonas.</title>
        <authorList>
            <person name="Worden A.Z."/>
            <person name="Lee J.H."/>
            <person name="Mock T."/>
            <person name="Rouze P."/>
            <person name="Simmons M.P."/>
            <person name="Aerts A.L."/>
            <person name="Allen A.E."/>
            <person name="Cuvelier M.L."/>
            <person name="Derelle E."/>
            <person name="Everett M.V."/>
            <person name="Foulon E."/>
            <person name="Grimwood J."/>
            <person name="Gundlach H."/>
            <person name="Henrissat B."/>
            <person name="Napoli C."/>
            <person name="McDonald S.M."/>
            <person name="Parker M.S."/>
            <person name="Rombauts S."/>
            <person name="Salamov A."/>
            <person name="Von Dassow P."/>
            <person name="Badger J.H."/>
            <person name="Coutinho P.M."/>
            <person name="Demir E."/>
            <person name="Dubchak I."/>
            <person name="Gentemann C."/>
            <person name="Eikrem W."/>
            <person name="Gready J.E."/>
            <person name="John U."/>
            <person name="Lanier W."/>
            <person name="Lindquist E.A."/>
            <person name="Lucas S."/>
            <person name="Mayer K.F."/>
            <person name="Moreau H."/>
            <person name="Not F."/>
            <person name="Otillar R."/>
            <person name="Panaud O."/>
            <person name="Pangilinan J."/>
            <person name="Paulsen I."/>
            <person name="Piegu B."/>
            <person name="Poliakov A."/>
            <person name="Robbens S."/>
            <person name="Schmutz J."/>
            <person name="Toulza E."/>
            <person name="Wyss T."/>
            <person name="Zelensky A."/>
            <person name="Zhou K."/>
            <person name="Armbrust E.V."/>
            <person name="Bhattacharya D."/>
            <person name="Goodenough U.W."/>
            <person name="Van de Peer Y."/>
            <person name="Grigoriev I.V."/>
        </authorList>
    </citation>
    <scope>NUCLEOTIDE SEQUENCE [LARGE SCALE GENOMIC DNA]</scope>
    <source>
        <strain evidence="5">RCC299 / NOUM17</strain>
    </source>
</reference>
<dbReference type="InterPro" id="IPR053901">
    <property type="entry name" value="C5orf34-like"/>
</dbReference>
<dbReference type="RefSeq" id="XP_002505862.1">
    <property type="nucleotide sequence ID" value="XM_002505816.1"/>
</dbReference>
<gene>
    <name evidence="4" type="ORF">MICPUN_103957</name>
</gene>
<feature type="compositionally biased region" description="Acidic residues" evidence="1">
    <location>
        <begin position="833"/>
        <end position="842"/>
    </location>
</feature>
<proteinExistence type="predicted"/>
<feature type="region of interest" description="Disordered" evidence="1">
    <location>
        <begin position="266"/>
        <end position="317"/>
    </location>
</feature>
<dbReference type="AlphaFoldDB" id="C1EFN3"/>
<feature type="domain" description="C5orf34-like N-terminal" evidence="3">
    <location>
        <begin position="74"/>
        <end position="133"/>
    </location>
</feature>
<accession>C1EFN3</accession>
<sequence>MPVNSGGPIPRHTAPSPPFEREGCPRDTPPKPSSMRPDAVVVASRTRSRVMESPSNPKPKVKALKGKPSLVRGIIFDDGAVKCTFSDLSSIVLDPTGQYFTAHDASGETARQLSEFAISRFAPRLRASLEFRNTHVEVPYCPPCVTKPAASEVPPRSFRVGRKILHARWSESAAEAEAGGHLTRLDGGGVALESIDGIARVVLSAHGLMAHVTFPVLFATRQSDNGTGTKCDYVWQTQTFCADTAPTRWSYPIDLLTDVLNAGEDEDETMTGEDETTTGSGSAIGLGSKWYPSGSVTVLPETPSRSAGDDEPTSSSRVWLNEGDERWWAEPDVDGFPSATGRAPVVELAEGTVMWAVKASRSRCGAVPWITTQRMEALANMEDGSALVTTKGGSCVMYVADERGGRANAALYLSEAVPETVAGAGGYRGRVFRATGLPVPEGVDATEGIDEYGRFAPMLAVGKVPIGKVTPRLVAFRTAAEFVGDVWAPHSMEVVEELRADGDGWYTAYADGRVRVVFNDRTQLNLSKDRSMVRMLTPDVEKVEVRVDDPGEWSKHVIAALEFAGWAYLTPEEREAAAEAKIAMVDRIQAEIDRNRRMVSIISGKPGKDCYNDEELNELAVKAAKSGMATEFNTRVARLAAARAVPKRSVGFNGEPIEMPDSVRMSLSEDASVAVEPEPLAELVASVATKIPPSPLADPFATKVPPSPPMSVEEMLARTSRWLEEVKHVSIVDEKEKQSPSSVLDSAADYPDMTDEDWSERTRKRLELVKNSIEMNNKWLRESMELRESWRESESGDGVETPPATADEDQPSAQEETVEKAEPAPPVPKVEAEEAPAPEVESEPAPPGPEVEAEPAPPVPEVEAEAEDAPATEVEQDKVEEAVAPDVEEKNKEDIDKKQGKTKKKKKKKGK</sequence>
<evidence type="ECO:0000313" key="4">
    <source>
        <dbReference type="EMBL" id="ACO67120.1"/>
    </source>
</evidence>
<dbReference type="GeneID" id="8248554"/>
<keyword evidence="5" id="KW-1185">Reference proteome</keyword>
<evidence type="ECO:0000256" key="1">
    <source>
        <dbReference type="SAM" id="MobiDB-lite"/>
    </source>
</evidence>
<dbReference type="eggNOG" id="ENOG502R8BI">
    <property type="taxonomic scope" value="Eukaryota"/>
</dbReference>
<dbReference type="PANTHER" id="PTHR34531">
    <property type="entry name" value="ZGC:153352"/>
    <property type="match status" value="1"/>
</dbReference>
<dbReference type="Proteomes" id="UP000002009">
    <property type="component" value="Chromosome 13"/>
</dbReference>
<name>C1EFN3_MICCC</name>
<protein>
    <submittedName>
        <fullName evidence="4">Uncharacterized protein</fullName>
    </submittedName>
</protein>
<dbReference type="EMBL" id="CP001331">
    <property type="protein sequence ID" value="ACO67120.1"/>
    <property type="molecule type" value="Genomic_DNA"/>
</dbReference>
<feature type="region of interest" description="Disordered" evidence="1">
    <location>
        <begin position="1"/>
        <end position="63"/>
    </location>
</feature>
<dbReference type="PANTHER" id="PTHR34531:SF1">
    <property type="entry name" value="CHROMOSOME 5 OPEN READING FRAME 34"/>
    <property type="match status" value="1"/>
</dbReference>
<evidence type="ECO:0000313" key="5">
    <source>
        <dbReference type="Proteomes" id="UP000002009"/>
    </source>
</evidence>
<dbReference type="InParanoid" id="C1EFN3"/>
<dbReference type="InterPro" id="IPR027865">
    <property type="entry name" value="C5orf34-like_C"/>
</dbReference>
<evidence type="ECO:0000259" key="2">
    <source>
        <dbReference type="Pfam" id="PF15016"/>
    </source>
</evidence>
<organism evidence="4 5">
    <name type="scientific">Micromonas commoda (strain RCC299 / NOUM17 / CCMP2709)</name>
    <name type="common">Picoplanktonic green alga</name>
    <dbReference type="NCBI Taxonomy" id="296587"/>
    <lineage>
        <taxon>Eukaryota</taxon>
        <taxon>Viridiplantae</taxon>
        <taxon>Chlorophyta</taxon>
        <taxon>Mamiellophyceae</taxon>
        <taxon>Mamiellales</taxon>
        <taxon>Mamiellaceae</taxon>
        <taxon>Micromonas</taxon>
    </lineage>
</organism>
<feature type="domain" description="C5orf34-like C-terminal" evidence="2">
    <location>
        <begin position="491"/>
        <end position="566"/>
    </location>
</feature>
<feature type="compositionally biased region" description="Basic and acidic residues" evidence="1">
    <location>
        <begin position="875"/>
        <end position="899"/>
    </location>
</feature>
<feature type="region of interest" description="Disordered" evidence="1">
    <location>
        <begin position="789"/>
        <end position="911"/>
    </location>
</feature>
<dbReference type="InterPro" id="IPR027830">
    <property type="entry name" value="C5orf34-like_N"/>
</dbReference>
<evidence type="ECO:0000259" key="3">
    <source>
        <dbReference type="Pfam" id="PF15025"/>
    </source>
</evidence>
<feature type="compositionally biased region" description="Acidic residues" evidence="1">
    <location>
        <begin position="266"/>
        <end position="276"/>
    </location>
</feature>
<dbReference type="OrthoDB" id="75908at2759"/>
<feature type="region of interest" description="Disordered" evidence="1">
    <location>
        <begin position="733"/>
        <end position="758"/>
    </location>
</feature>
<feature type="compositionally biased region" description="Basic and acidic residues" evidence="1">
    <location>
        <begin position="19"/>
        <end position="29"/>
    </location>
</feature>
<feature type="compositionally biased region" description="Basic residues" evidence="1">
    <location>
        <begin position="900"/>
        <end position="911"/>
    </location>
</feature>
<dbReference type="Pfam" id="PF15016">
    <property type="entry name" value="C5orf34_C"/>
    <property type="match status" value="1"/>
</dbReference>
<dbReference type="KEGG" id="mis:MICPUN_103957"/>
<dbReference type="Pfam" id="PF15025">
    <property type="entry name" value="C5orf34-like_N"/>
    <property type="match status" value="1"/>
</dbReference>